<dbReference type="Gene3D" id="3.30.70.380">
    <property type="entry name" value="Ferrodoxin-fold anticodon-binding domain"/>
    <property type="match status" value="1"/>
</dbReference>
<dbReference type="PROSITE" id="PS51447">
    <property type="entry name" value="FDX_ACB"/>
    <property type="match status" value="1"/>
</dbReference>
<feature type="binding site" evidence="15">
    <location>
        <position position="464"/>
    </location>
    <ligand>
        <name>Mg(2+)</name>
        <dbReference type="ChEBI" id="CHEBI:18420"/>
        <note>shared with alpha subunit</note>
    </ligand>
</feature>
<evidence type="ECO:0000256" key="12">
    <source>
        <dbReference type="ARBA" id="ARBA00022917"/>
    </source>
</evidence>
<comment type="cofactor">
    <cofactor evidence="15">
        <name>Mg(2+)</name>
        <dbReference type="ChEBI" id="CHEBI:18420"/>
    </cofactor>
    <text evidence="15">Binds 2 magnesium ions per tetramer.</text>
</comment>
<dbReference type="NCBIfam" id="NF045760">
    <property type="entry name" value="YtpR"/>
    <property type="match status" value="1"/>
</dbReference>
<dbReference type="CDD" id="cd00769">
    <property type="entry name" value="PheRS_beta_core"/>
    <property type="match status" value="1"/>
</dbReference>
<dbReference type="Gene3D" id="3.50.40.10">
    <property type="entry name" value="Phenylalanyl-trna Synthetase, Chain B, domain 3"/>
    <property type="match status" value="1"/>
</dbReference>
<dbReference type="InterPro" id="IPR045864">
    <property type="entry name" value="aa-tRNA-synth_II/BPL/LPL"/>
</dbReference>
<evidence type="ECO:0000256" key="14">
    <source>
        <dbReference type="ARBA" id="ARBA00049255"/>
    </source>
</evidence>
<dbReference type="SUPFAM" id="SSF54991">
    <property type="entry name" value="Anticodon-binding domain of PheRS"/>
    <property type="match status" value="1"/>
</dbReference>
<dbReference type="SUPFAM" id="SSF46955">
    <property type="entry name" value="Putative DNA-binding domain"/>
    <property type="match status" value="1"/>
</dbReference>
<dbReference type="Pfam" id="PF17759">
    <property type="entry name" value="tRNA_synthFbeta"/>
    <property type="match status" value="1"/>
</dbReference>
<keyword evidence="8 15" id="KW-0547">Nucleotide-binding</keyword>
<comment type="caution">
    <text evidence="20">The sequence shown here is derived from an EMBL/GenBank/DDBJ whole genome shotgun (WGS) entry which is preliminary data.</text>
</comment>
<dbReference type="Proteomes" id="UP000584642">
    <property type="component" value="Unassembled WGS sequence"/>
</dbReference>
<keyword evidence="21" id="KW-1185">Reference proteome</keyword>
<dbReference type="CDD" id="cd02796">
    <property type="entry name" value="tRNA_bind_bactPheRS"/>
    <property type="match status" value="1"/>
</dbReference>
<evidence type="ECO:0000259" key="17">
    <source>
        <dbReference type="PROSITE" id="PS50886"/>
    </source>
</evidence>
<feature type="domain" description="B5" evidence="19">
    <location>
        <begin position="400"/>
        <end position="476"/>
    </location>
</feature>
<keyword evidence="5 16" id="KW-0820">tRNA-binding</keyword>
<comment type="similarity">
    <text evidence="2 15">Belongs to the phenylalanyl-tRNA synthetase beta subunit family. Type 1 subfamily.</text>
</comment>
<dbReference type="PROSITE" id="PS51483">
    <property type="entry name" value="B5"/>
    <property type="match status" value="1"/>
</dbReference>
<dbReference type="Gene3D" id="3.30.56.10">
    <property type="match status" value="2"/>
</dbReference>
<protein>
    <recommendedName>
        <fullName evidence="15">Phenylalanine--tRNA ligase beta subunit</fullName>
        <ecNumber evidence="15">6.1.1.20</ecNumber>
    </recommendedName>
    <alternativeName>
        <fullName evidence="15">Phenylalanyl-tRNA synthetase beta subunit</fullName>
        <shortName evidence="15">PheRS</shortName>
    </alternativeName>
</protein>
<dbReference type="Gene3D" id="3.30.930.10">
    <property type="entry name" value="Bira Bifunctional Protein, Domain 2"/>
    <property type="match status" value="1"/>
</dbReference>
<dbReference type="RefSeq" id="WP_180284139.1">
    <property type="nucleotide sequence ID" value="NZ_JABFDB010000016.1"/>
</dbReference>
<evidence type="ECO:0000256" key="11">
    <source>
        <dbReference type="ARBA" id="ARBA00022884"/>
    </source>
</evidence>
<evidence type="ECO:0000256" key="6">
    <source>
        <dbReference type="ARBA" id="ARBA00022598"/>
    </source>
</evidence>
<dbReference type="InterPro" id="IPR009061">
    <property type="entry name" value="DNA-bd_dom_put_sf"/>
</dbReference>
<dbReference type="SMART" id="SM00874">
    <property type="entry name" value="B5"/>
    <property type="match status" value="1"/>
</dbReference>
<dbReference type="InterPro" id="IPR041616">
    <property type="entry name" value="PheRS_beta_core"/>
</dbReference>
<keyword evidence="9 15" id="KW-0067">ATP-binding</keyword>
<feature type="binding site" evidence="15">
    <location>
        <position position="454"/>
    </location>
    <ligand>
        <name>Mg(2+)</name>
        <dbReference type="ChEBI" id="CHEBI:18420"/>
        <note>shared with alpha subunit</note>
    </ligand>
</feature>
<dbReference type="PANTHER" id="PTHR10947">
    <property type="entry name" value="PHENYLALANYL-TRNA SYNTHETASE BETA CHAIN AND LEUCINE-RICH REPEAT-CONTAINING PROTEIN 47"/>
    <property type="match status" value="1"/>
</dbReference>
<dbReference type="SMART" id="SM00896">
    <property type="entry name" value="FDX-ACB"/>
    <property type="match status" value="1"/>
</dbReference>
<evidence type="ECO:0000256" key="16">
    <source>
        <dbReference type="PROSITE-ProRule" id="PRU00209"/>
    </source>
</evidence>
<dbReference type="PROSITE" id="PS50886">
    <property type="entry name" value="TRBD"/>
    <property type="match status" value="1"/>
</dbReference>
<keyword evidence="12 15" id="KW-0648">Protein biosynthesis</keyword>
<evidence type="ECO:0000256" key="15">
    <source>
        <dbReference type="HAMAP-Rule" id="MF_00283"/>
    </source>
</evidence>
<evidence type="ECO:0000256" key="8">
    <source>
        <dbReference type="ARBA" id="ARBA00022741"/>
    </source>
</evidence>
<feature type="binding site" evidence="15">
    <location>
        <position position="460"/>
    </location>
    <ligand>
        <name>Mg(2+)</name>
        <dbReference type="ChEBI" id="CHEBI:18420"/>
        <note>shared with alpha subunit</note>
    </ligand>
</feature>
<evidence type="ECO:0000259" key="19">
    <source>
        <dbReference type="PROSITE" id="PS51483"/>
    </source>
</evidence>
<gene>
    <name evidence="15" type="primary">pheT</name>
    <name evidence="20" type="ORF">HND93_21910</name>
</gene>
<dbReference type="Gene3D" id="2.40.50.140">
    <property type="entry name" value="Nucleic acid-binding proteins"/>
    <property type="match status" value="1"/>
</dbReference>
<dbReference type="SUPFAM" id="SSF50249">
    <property type="entry name" value="Nucleic acid-binding proteins"/>
    <property type="match status" value="1"/>
</dbReference>
<dbReference type="SUPFAM" id="SSF56037">
    <property type="entry name" value="PheT/TilS domain"/>
    <property type="match status" value="1"/>
</dbReference>
<evidence type="ECO:0000256" key="13">
    <source>
        <dbReference type="ARBA" id="ARBA00023146"/>
    </source>
</evidence>
<dbReference type="NCBIfam" id="TIGR00472">
    <property type="entry name" value="pheT_bact"/>
    <property type="match status" value="1"/>
</dbReference>
<dbReference type="InterPro" id="IPR020825">
    <property type="entry name" value="Phe-tRNA_synthase-like_B3/B4"/>
</dbReference>
<evidence type="ECO:0000313" key="20">
    <source>
        <dbReference type="EMBL" id="NYZ22376.1"/>
    </source>
</evidence>
<reference evidence="20 21" key="1">
    <citation type="submission" date="2020-05" db="EMBL/GenBank/DDBJ databases">
        <title>Azospirillum oleiclasticum sp. nov, a nitrogen-fixing and heavy crude oil-emulsifying bacterium isolated from the crude oil of Yumen Oilfield.</title>
        <authorList>
            <person name="Wu D."/>
            <person name="Cai M."/>
            <person name="Zhang X."/>
        </authorList>
    </citation>
    <scope>NUCLEOTIDE SEQUENCE [LARGE SCALE GENOMIC DNA]</scope>
    <source>
        <strain evidence="20 21">ROY-1-1-2</strain>
    </source>
</reference>
<evidence type="ECO:0000256" key="2">
    <source>
        <dbReference type="ARBA" id="ARBA00008653"/>
    </source>
</evidence>
<dbReference type="InterPro" id="IPR012340">
    <property type="entry name" value="NA-bd_OB-fold"/>
</dbReference>
<dbReference type="Pfam" id="PF03483">
    <property type="entry name" value="B3_4"/>
    <property type="match status" value="1"/>
</dbReference>
<organism evidence="20 21">
    <name type="scientific">Azospirillum oleiclasticum</name>
    <dbReference type="NCBI Taxonomy" id="2735135"/>
    <lineage>
        <taxon>Bacteria</taxon>
        <taxon>Pseudomonadati</taxon>
        <taxon>Pseudomonadota</taxon>
        <taxon>Alphaproteobacteria</taxon>
        <taxon>Rhodospirillales</taxon>
        <taxon>Azospirillaceae</taxon>
        <taxon>Azospirillum</taxon>
    </lineage>
</organism>
<keyword evidence="10 15" id="KW-0460">Magnesium</keyword>
<evidence type="ECO:0000256" key="10">
    <source>
        <dbReference type="ARBA" id="ARBA00022842"/>
    </source>
</evidence>
<evidence type="ECO:0000256" key="9">
    <source>
        <dbReference type="ARBA" id="ARBA00022840"/>
    </source>
</evidence>
<proteinExistence type="inferred from homology"/>
<dbReference type="Pfam" id="PF03484">
    <property type="entry name" value="B5"/>
    <property type="match status" value="1"/>
</dbReference>
<keyword evidence="4 15" id="KW-0963">Cytoplasm</keyword>
<feature type="domain" description="FDX-ACB" evidence="18">
    <location>
        <begin position="705"/>
        <end position="798"/>
    </location>
</feature>
<comment type="subcellular location">
    <subcellularLocation>
        <location evidence="1 15">Cytoplasm</location>
    </subcellularLocation>
</comment>
<feature type="domain" description="TRNA-binding" evidence="17">
    <location>
        <begin position="39"/>
        <end position="150"/>
    </location>
</feature>
<evidence type="ECO:0000256" key="4">
    <source>
        <dbReference type="ARBA" id="ARBA00022490"/>
    </source>
</evidence>
<evidence type="ECO:0000256" key="5">
    <source>
        <dbReference type="ARBA" id="ARBA00022555"/>
    </source>
</evidence>
<evidence type="ECO:0000256" key="7">
    <source>
        <dbReference type="ARBA" id="ARBA00022723"/>
    </source>
</evidence>
<dbReference type="InterPro" id="IPR036690">
    <property type="entry name" value="Fdx_antiC-bd_sf"/>
</dbReference>
<evidence type="ECO:0000256" key="3">
    <source>
        <dbReference type="ARBA" id="ARBA00011209"/>
    </source>
</evidence>
<dbReference type="SMART" id="SM00873">
    <property type="entry name" value="B3_4"/>
    <property type="match status" value="1"/>
</dbReference>
<dbReference type="Pfam" id="PF01588">
    <property type="entry name" value="tRNA_bind"/>
    <property type="match status" value="1"/>
</dbReference>
<keyword evidence="13 15" id="KW-0030">Aminoacyl-tRNA synthetase</keyword>
<evidence type="ECO:0000256" key="1">
    <source>
        <dbReference type="ARBA" id="ARBA00004496"/>
    </source>
</evidence>
<dbReference type="Pfam" id="PF03147">
    <property type="entry name" value="FDX-ACB"/>
    <property type="match status" value="1"/>
</dbReference>
<dbReference type="InterPro" id="IPR005147">
    <property type="entry name" value="tRNA_synthase_B5-dom"/>
</dbReference>
<accession>A0ABX2TDG5</accession>
<dbReference type="GO" id="GO:0004826">
    <property type="term" value="F:phenylalanine-tRNA ligase activity"/>
    <property type="evidence" value="ECO:0007669"/>
    <property type="project" value="UniProtKB-EC"/>
</dbReference>
<dbReference type="InterPro" id="IPR045060">
    <property type="entry name" value="Phe-tRNA-ligase_IIc_bsu"/>
</dbReference>
<dbReference type="InterPro" id="IPR005146">
    <property type="entry name" value="B3/B4_tRNA-bd"/>
</dbReference>
<comment type="subunit">
    <text evidence="3 15">Tetramer of two alpha and two beta subunits.</text>
</comment>
<dbReference type="EC" id="6.1.1.20" evidence="15"/>
<dbReference type="HAMAP" id="MF_00283">
    <property type="entry name" value="Phe_tRNA_synth_beta1"/>
    <property type="match status" value="1"/>
</dbReference>
<keyword evidence="6 15" id="KW-0436">Ligase</keyword>
<dbReference type="SUPFAM" id="SSF55681">
    <property type="entry name" value="Class II aaRS and biotin synthetases"/>
    <property type="match status" value="1"/>
</dbReference>
<evidence type="ECO:0000313" key="21">
    <source>
        <dbReference type="Proteomes" id="UP000584642"/>
    </source>
</evidence>
<feature type="binding site" evidence="15">
    <location>
        <position position="463"/>
    </location>
    <ligand>
        <name>Mg(2+)</name>
        <dbReference type="ChEBI" id="CHEBI:18420"/>
        <note>shared with alpha subunit</note>
    </ligand>
</feature>
<dbReference type="InterPro" id="IPR033714">
    <property type="entry name" value="tRNA_bind_bactPheRS"/>
</dbReference>
<name>A0ABX2TDG5_9PROT</name>
<dbReference type="InterPro" id="IPR005121">
    <property type="entry name" value="Fdx_antiC-bd"/>
</dbReference>
<evidence type="ECO:0000259" key="18">
    <source>
        <dbReference type="PROSITE" id="PS51447"/>
    </source>
</evidence>
<dbReference type="EMBL" id="JABFDB010000016">
    <property type="protein sequence ID" value="NYZ22376.1"/>
    <property type="molecule type" value="Genomic_DNA"/>
</dbReference>
<sequence length="799" mass="85021">MKFTLSWLKDHLETDATLDVIVERLTMLGLEVEGVEDRAKELAAFRIAHVVSAEKHPNADKLRVCMVDVGDGKDPVQVVCGAPNARTGLRGVFAPPGTHVPGTGVDLKVGTIRGVESRGMLCSERELKLSDEHNGIIELPDHAPVGASYADWLGLNDPVIDISLTPDRADCAGVRGIARDLAAAGLGTLKPLAADPVPGGFPSPIGVTIEAPDACRMFVGRTIRGVRNGPSPRWLQDRLLAIGLRPISALVDITNLLTFDNARPLHVFDADKVRGGIVARFAREGETLKALNGKDYTLDPAVLVIADHERAESIAGIVGGEATGCTEGTVNVFLEAALLDPTLIARTGRRLGIESDARYRNERGIDPAAVIEGAERATRLILDLCGGEASELVVAGAEPDWRRSLTLRLDRCATLGGVPVPAEEQERILTALGCTLAPQEHGTLSVVPPSWRADIHGEADLVEEVLRVKGFDAIPATPLPRLTAMTKPALTLKQRRTGTAKRLLAARGMSEAVTWSFLAPGVAEAFGGGGEALRLVNPISADLTVMRPSVLPNLIQAAGRNADRGYPDVALFEVGPAFRDPSPTGQDQVAAGVRAGRAVPRHWAEKTRAVDVYDAKADALGLLEALGAPTANLQVSTDAPAWYHPGRSGCLRLGPTVMGRFGEIHPAILETLKVEGPMVAFELFVDAVPLPKKKGGTARPLLQLSPFQPIERDFAFLVDAGIEVDRLVRAAKGADKVLVKDIRVFDVYTGDRVEAGRKSVAISVTIQPTDRTLTEDDIDSLGQRLIAAVAKATGATLRS</sequence>
<keyword evidence="11 16" id="KW-0694">RNA-binding</keyword>
<dbReference type="InterPro" id="IPR002547">
    <property type="entry name" value="tRNA-bd_dom"/>
</dbReference>
<dbReference type="PANTHER" id="PTHR10947:SF0">
    <property type="entry name" value="PHENYLALANINE--TRNA LIGASE BETA SUBUNIT"/>
    <property type="match status" value="1"/>
</dbReference>
<dbReference type="InterPro" id="IPR004532">
    <property type="entry name" value="Phe-tRNA-ligase_IIc_bsu_bact"/>
</dbReference>
<keyword evidence="7 15" id="KW-0479">Metal-binding</keyword>
<comment type="catalytic activity">
    <reaction evidence="14 15">
        <text>tRNA(Phe) + L-phenylalanine + ATP = L-phenylalanyl-tRNA(Phe) + AMP + diphosphate + H(+)</text>
        <dbReference type="Rhea" id="RHEA:19413"/>
        <dbReference type="Rhea" id="RHEA-COMP:9668"/>
        <dbReference type="Rhea" id="RHEA-COMP:9699"/>
        <dbReference type="ChEBI" id="CHEBI:15378"/>
        <dbReference type="ChEBI" id="CHEBI:30616"/>
        <dbReference type="ChEBI" id="CHEBI:33019"/>
        <dbReference type="ChEBI" id="CHEBI:58095"/>
        <dbReference type="ChEBI" id="CHEBI:78442"/>
        <dbReference type="ChEBI" id="CHEBI:78531"/>
        <dbReference type="ChEBI" id="CHEBI:456215"/>
        <dbReference type="EC" id="6.1.1.20"/>
    </reaction>
</comment>